<gene>
    <name evidence="1" type="ORF">DPMN_091233</name>
</gene>
<accession>A0A9D4R0I9</accession>
<dbReference type="Proteomes" id="UP000828390">
    <property type="component" value="Unassembled WGS sequence"/>
</dbReference>
<reference evidence="1" key="2">
    <citation type="submission" date="2020-11" db="EMBL/GenBank/DDBJ databases">
        <authorList>
            <person name="McCartney M.A."/>
            <person name="Auch B."/>
            <person name="Kono T."/>
            <person name="Mallez S."/>
            <person name="Becker A."/>
            <person name="Gohl D.M."/>
            <person name="Silverstein K.A.T."/>
            <person name="Koren S."/>
            <person name="Bechman K.B."/>
            <person name="Herman A."/>
            <person name="Abrahante J.E."/>
            <person name="Garbe J."/>
        </authorList>
    </citation>
    <scope>NUCLEOTIDE SEQUENCE</scope>
    <source>
        <strain evidence="1">Duluth1</strain>
        <tissue evidence="1">Whole animal</tissue>
    </source>
</reference>
<evidence type="ECO:0000313" key="1">
    <source>
        <dbReference type="EMBL" id="KAH3848850.1"/>
    </source>
</evidence>
<keyword evidence="2" id="KW-1185">Reference proteome</keyword>
<proteinExistence type="predicted"/>
<protein>
    <submittedName>
        <fullName evidence="1">Uncharacterized protein</fullName>
    </submittedName>
</protein>
<dbReference type="EMBL" id="JAIWYP010000003">
    <property type="protein sequence ID" value="KAH3848850.1"/>
    <property type="molecule type" value="Genomic_DNA"/>
</dbReference>
<comment type="caution">
    <text evidence="1">The sequence shown here is derived from an EMBL/GenBank/DDBJ whole genome shotgun (WGS) entry which is preliminary data.</text>
</comment>
<sequence>MVDRKCFEKYSEGAIRGRRLTWATQRWDEMAERMSVYLEQSRADNTVKKIILQLNISNSAKKMQSSQPYLYQ</sequence>
<organism evidence="1 2">
    <name type="scientific">Dreissena polymorpha</name>
    <name type="common">Zebra mussel</name>
    <name type="synonym">Mytilus polymorpha</name>
    <dbReference type="NCBI Taxonomy" id="45954"/>
    <lineage>
        <taxon>Eukaryota</taxon>
        <taxon>Metazoa</taxon>
        <taxon>Spiralia</taxon>
        <taxon>Lophotrochozoa</taxon>
        <taxon>Mollusca</taxon>
        <taxon>Bivalvia</taxon>
        <taxon>Autobranchia</taxon>
        <taxon>Heteroconchia</taxon>
        <taxon>Euheterodonta</taxon>
        <taxon>Imparidentia</taxon>
        <taxon>Neoheterodontei</taxon>
        <taxon>Myida</taxon>
        <taxon>Dreissenoidea</taxon>
        <taxon>Dreissenidae</taxon>
        <taxon>Dreissena</taxon>
    </lineage>
</organism>
<reference evidence="1" key="1">
    <citation type="journal article" date="2019" name="bioRxiv">
        <title>The Genome of the Zebra Mussel, Dreissena polymorpha: A Resource for Invasive Species Research.</title>
        <authorList>
            <person name="McCartney M.A."/>
            <person name="Auch B."/>
            <person name="Kono T."/>
            <person name="Mallez S."/>
            <person name="Zhang Y."/>
            <person name="Obille A."/>
            <person name="Becker A."/>
            <person name="Abrahante J.E."/>
            <person name="Garbe J."/>
            <person name="Badalamenti J.P."/>
            <person name="Herman A."/>
            <person name="Mangelson H."/>
            <person name="Liachko I."/>
            <person name="Sullivan S."/>
            <person name="Sone E.D."/>
            <person name="Koren S."/>
            <person name="Silverstein K.A.T."/>
            <person name="Beckman K.B."/>
            <person name="Gohl D.M."/>
        </authorList>
    </citation>
    <scope>NUCLEOTIDE SEQUENCE</scope>
    <source>
        <strain evidence="1">Duluth1</strain>
        <tissue evidence="1">Whole animal</tissue>
    </source>
</reference>
<evidence type="ECO:0000313" key="2">
    <source>
        <dbReference type="Proteomes" id="UP000828390"/>
    </source>
</evidence>
<dbReference type="AlphaFoldDB" id="A0A9D4R0I9"/>
<name>A0A9D4R0I9_DREPO</name>